<sequence>MEILKHNENKEQHKFTIPKDIVSQLNNINASEYESLVDRFIEDYEDYSLSEKLIEFSSKNPYNYHLCILYLVGEELGKRMVEVVE</sequence>
<evidence type="ECO:0000313" key="1">
    <source>
        <dbReference type="EMBL" id="AIX12524.1"/>
    </source>
</evidence>
<gene>
    <name evidence="1" type="ORF">WRP3_021</name>
</gene>
<keyword evidence="2" id="KW-1185">Reference proteome</keyword>
<dbReference type="RefSeq" id="YP_009147678.1">
    <property type="nucleotide sequence ID" value="NC_027341.1"/>
</dbReference>
<accession>A0A0D3MSQ3</accession>
<evidence type="ECO:0000313" key="2">
    <source>
        <dbReference type="Proteomes" id="UP000032686"/>
    </source>
</evidence>
<dbReference type="Proteomes" id="UP000032686">
    <property type="component" value="Segment"/>
</dbReference>
<reference evidence="1 2" key="1">
    <citation type="journal article" date="2015" name="Appl. Environ. Microbiol.">
        <title>Lactococcal 949 group phages recognize a carbohydrate receptor on the host cell surface.</title>
        <authorList>
            <person name="Mahony J."/>
            <person name="Randazzo W."/>
            <person name="Neve H."/>
            <person name="Settanni L."/>
            <person name="van Sinderen D."/>
        </authorList>
    </citation>
    <scope>NUCLEOTIDE SEQUENCE [LARGE SCALE GENOMIC DNA]</scope>
    <source>
        <strain evidence="1">WRP3</strain>
    </source>
</reference>
<dbReference type="OrthoDB" id="34036at10239"/>
<proteinExistence type="predicted"/>
<dbReference type="KEGG" id="vg:24722287"/>
<organism evidence="1 2">
    <name type="scientific">Lactococcus phage WRP3</name>
    <dbReference type="NCBI Taxonomy" id="1560313"/>
    <lineage>
        <taxon>Viruses</taxon>
        <taxon>Duplodnaviria</taxon>
        <taxon>Heunggongvirae</taxon>
        <taxon>Uroviricota</taxon>
        <taxon>Caudoviricetes</taxon>
        <taxon>Audreyjarvisvirus</taxon>
        <taxon>Audreyjarvisvirus WRP3</taxon>
    </lineage>
</organism>
<dbReference type="EMBL" id="KM677185">
    <property type="protein sequence ID" value="AIX12524.1"/>
    <property type="molecule type" value="Genomic_DNA"/>
</dbReference>
<name>A0A0D3MSQ3_9CAUD</name>
<dbReference type="GeneID" id="24722287"/>
<protein>
    <submittedName>
        <fullName evidence="1">Uncharacterized protein</fullName>
    </submittedName>
</protein>